<accession>A0ABW5XHU6</accession>
<feature type="domain" description="DUF2249" evidence="1">
    <location>
        <begin position="27"/>
        <end position="96"/>
    </location>
</feature>
<dbReference type="Proteomes" id="UP001597391">
    <property type="component" value="Unassembled WGS sequence"/>
</dbReference>
<name>A0ABW5XHU6_9MICO</name>
<sequence length="97" mass="10720">MPEDIEITEKPTGGCACGEHDAVAFPELNVQLIPHEIRHATIFGALAGVKPGRGLIIQATHDPKPLLAQLEQREPGVFAVEYIERGPEIWKIQFVRN</sequence>
<dbReference type="EMBL" id="JBHUOP010000007">
    <property type="protein sequence ID" value="MFD2841560.1"/>
    <property type="molecule type" value="Genomic_DNA"/>
</dbReference>
<organism evidence="2 3">
    <name type="scientific">Populibacterium corticicola</name>
    <dbReference type="NCBI Taxonomy" id="1812826"/>
    <lineage>
        <taxon>Bacteria</taxon>
        <taxon>Bacillati</taxon>
        <taxon>Actinomycetota</taxon>
        <taxon>Actinomycetes</taxon>
        <taxon>Micrococcales</taxon>
        <taxon>Jonesiaceae</taxon>
        <taxon>Populibacterium</taxon>
    </lineage>
</organism>
<comment type="caution">
    <text evidence="2">The sequence shown here is derived from an EMBL/GenBank/DDBJ whole genome shotgun (WGS) entry which is preliminary data.</text>
</comment>
<keyword evidence="3" id="KW-1185">Reference proteome</keyword>
<reference evidence="3" key="1">
    <citation type="journal article" date="2019" name="Int. J. Syst. Evol. Microbiol.">
        <title>The Global Catalogue of Microorganisms (GCM) 10K type strain sequencing project: providing services to taxonomists for standard genome sequencing and annotation.</title>
        <authorList>
            <consortium name="The Broad Institute Genomics Platform"/>
            <consortium name="The Broad Institute Genome Sequencing Center for Infectious Disease"/>
            <person name="Wu L."/>
            <person name="Ma J."/>
        </authorList>
    </citation>
    <scope>NUCLEOTIDE SEQUENCE [LARGE SCALE GENOMIC DNA]</scope>
    <source>
        <strain evidence="3">KCTC 33576</strain>
    </source>
</reference>
<evidence type="ECO:0000313" key="3">
    <source>
        <dbReference type="Proteomes" id="UP001597391"/>
    </source>
</evidence>
<dbReference type="Pfam" id="PF10006">
    <property type="entry name" value="DUF2249"/>
    <property type="match status" value="1"/>
</dbReference>
<evidence type="ECO:0000313" key="2">
    <source>
        <dbReference type="EMBL" id="MFD2841560.1"/>
    </source>
</evidence>
<proteinExistence type="predicted"/>
<protein>
    <submittedName>
        <fullName evidence="2">DUF2249 domain-containing protein</fullName>
    </submittedName>
</protein>
<dbReference type="RefSeq" id="WP_377467681.1">
    <property type="nucleotide sequence ID" value="NZ_JBHUOP010000007.1"/>
</dbReference>
<dbReference type="InterPro" id="IPR018720">
    <property type="entry name" value="DUF2249"/>
</dbReference>
<evidence type="ECO:0000259" key="1">
    <source>
        <dbReference type="Pfam" id="PF10006"/>
    </source>
</evidence>
<gene>
    <name evidence="2" type="ORF">ACFSYH_13425</name>
</gene>